<accession>A0AA40K582</accession>
<evidence type="ECO:0000313" key="3">
    <source>
        <dbReference type="Proteomes" id="UP001172155"/>
    </source>
</evidence>
<evidence type="ECO:0000313" key="2">
    <source>
        <dbReference type="EMBL" id="KAK0745997.1"/>
    </source>
</evidence>
<sequence>MPSLTKAGSLPSYLLEEKLSNKEAKSVPSQLTVLVLVNPGAEDTSPLLPLTVPDVPKPSHLSGPHSLNPHYEDDLRADAYGIDAKATSKARSMAKRKQQETKFSELNTYFAGAVAGLFLFGCGRAADEQTVNPDIHHRTPPPPPPPPTTST</sequence>
<dbReference type="AlphaFoldDB" id="A0AA40K582"/>
<feature type="region of interest" description="Disordered" evidence="1">
    <location>
        <begin position="131"/>
        <end position="151"/>
    </location>
</feature>
<gene>
    <name evidence="2" type="ORF">B0T18DRAFT_446611</name>
</gene>
<dbReference type="EMBL" id="JAUKUD010000004">
    <property type="protein sequence ID" value="KAK0745997.1"/>
    <property type="molecule type" value="Genomic_DNA"/>
</dbReference>
<evidence type="ECO:0000256" key="1">
    <source>
        <dbReference type="SAM" id="MobiDB-lite"/>
    </source>
</evidence>
<reference evidence="2" key="1">
    <citation type="submission" date="2023-06" db="EMBL/GenBank/DDBJ databases">
        <title>Genome-scale phylogeny and comparative genomics of the fungal order Sordariales.</title>
        <authorList>
            <consortium name="Lawrence Berkeley National Laboratory"/>
            <person name="Hensen N."/>
            <person name="Bonometti L."/>
            <person name="Westerberg I."/>
            <person name="Brannstrom I.O."/>
            <person name="Guillou S."/>
            <person name="Cros-Aarteil S."/>
            <person name="Calhoun S."/>
            <person name="Haridas S."/>
            <person name="Kuo A."/>
            <person name="Mondo S."/>
            <person name="Pangilinan J."/>
            <person name="Riley R."/>
            <person name="LaButti K."/>
            <person name="Andreopoulos B."/>
            <person name="Lipzen A."/>
            <person name="Chen C."/>
            <person name="Yanf M."/>
            <person name="Daum C."/>
            <person name="Ng V."/>
            <person name="Clum A."/>
            <person name="Steindorff A."/>
            <person name="Ohm R."/>
            <person name="Martin F."/>
            <person name="Silar P."/>
            <person name="Natvig D."/>
            <person name="Lalanne C."/>
            <person name="Gautier V."/>
            <person name="Ament-velasquez S.L."/>
            <person name="Kruys A."/>
            <person name="Hutchinson M.I."/>
            <person name="Powell A.J."/>
            <person name="Barry K."/>
            <person name="Miller A.N."/>
            <person name="Grigoriev I.V."/>
            <person name="Debuchy R."/>
            <person name="Gladieux P."/>
            <person name="Thoren M.H."/>
            <person name="Johannesson H."/>
        </authorList>
    </citation>
    <scope>NUCLEOTIDE SEQUENCE</scope>
    <source>
        <strain evidence="2">SMH3187-1</strain>
    </source>
</reference>
<organism evidence="2 3">
    <name type="scientific">Schizothecium vesticola</name>
    <dbReference type="NCBI Taxonomy" id="314040"/>
    <lineage>
        <taxon>Eukaryota</taxon>
        <taxon>Fungi</taxon>
        <taxon>Dikarya</taxon>
        <taxon>Ascomycota</taxon>
        <taxon>Pezizomycotina</taxon>
        <taxon>Sordariomycetes</taxon>
        <taxon>Sordariomycetidae</taxon>
        <taxon>Sordariales</taxon>
        <taxon>Schizotheciaceae</taxon>
        <taxon>Schizothecium</taxon>
    </lineage>
</organism>
<proteinExistence type="predicted"/>
<name>A0AA40K582_9PEZI</name>
<keyword evidence="3" id="KW-1185">Reference proteome</keyword>
<feature type="compositionally biased region" description="Pro residues" evidence="1">
    <location>
        <begin position="140"/>
        <end position="151"/>
    </location>
</feature>
<comment type="caution">
    <text evidence="2">The sequence shown here is derived from an EMBL/GenBank/DDBJ whole genome shotgun (WGS) entry which is preliminary data.</text>
</comment>
<protein>
    <submittedName>
        <fullName evidence="2">Uncharacterized protein</fullName>
    </submittedName>
</protein>
<feature type="region of interest" description="Disordered" evidence="1">
    <location>
        <begin position="45"/>
        <end position="72"/>
    </location>
</feature>
<dbReference type="Proteomes" id="UP001172155">
    <property type="component" value="Unassembled WGS sequence"/>
</dbReference>